<dbReference type="InterPro" id="IPR009311">
    <property type="entry name" value="IFI6/IFI27-like"/>
</dbReference>
<accession>A0A317WID2</accession>
<keyword evidence="3 6" id="KW-0812">Transmembrane</keyword>
<evidence type="ECO:0000256" key="6">
    <source>
        <dbReference type="SAM" id="Phobius"/>
    </source>
</evidence>
<evidence type="ECO:0000313" key="8">
    <source>
        <dbReference type="Proteomes" id="UP000247233"/>
    </source>
</evidence>
<evidence type="ECO:0000256" key="4">
    <source>
        <dbReference type="ARBA" id="ARBA00022989"/>
    </source>
</evidence>
<comment type="subcellular location">
    <subcellularLocation>
        <location evidence="1">Membrane</location>
        <topology evidence="1">Multi-pass membrane protein</topology>
    </subcellularLocation>
</comment>
<dbReference type="RefSeq" id="XP_025400269.1">
    <property type="nucleotide sequence ID" value="XM_025541041.1"/>
</dbReference>
<proteinExistence type="inferred from homology"/>
<dbReference type="AlphaFoldDB" id="A0A317WID2"/>
<evidence type="ECO:0000313" key="7">
    <source>
        <dbReference type="EMBL" id="PWY84927.1"/>
    </source>
</evidence>
<keyword evidence="8" id="KW-1185">Reference proteome</keyword>
<keyword evidence="4 6" id="KW-1133">Transmembrane helix</keyword>
<dbReference type="Pfam" id="PF06140">
    <property type="entry name" value="Ifi-6-16"/>
    <property type="match status" value="1"/>
</dbReference>
<reference evidence="7 8" key="1">
    <citation type="submission" date="2016-12" db="EMBL/GenBank/DDBJ databases">
        <title>The genomes of Aspergillus section Nigri reveals drivers in fungal speciation.</title>
        <authorList>
            <consortium name="DOE Joint Genome Institute"/>
            <person name="Vesth T.C."/>
            <person name="Nybo J."/>
            <person name="Theobald S."/>
            <person name="Brandl J."/>
            <person name="Frisvad J.C."/>
            <person name="Nielsen K.F."/>
            <person name="Lyhne E.K."/>
            <person name="Kogle M.E."/>
            <person name="Kuo A."/>
            <person name="Riley R."/>
            <person name="Clum A."/>
            <person name="Nolan M."/>
            <person name="Lipzen A."/>
            <person name="Salamov A."/>
            <person name="Henrissat B."/>
            <person name="Wiebenga A."/>
            <person name="De Vries R.P."/>
            <person name="Grigoriev I.V."/>
            <person name="Mortensen U.H."/>
            <person name="Andersen M.R."/>
            <person name="Baker S.E."/>
        </authorList>
    </citation>
    <scope>NUCLEOTIDE SEQUENCE [LARGE SCALE GENOMIC DNA]</scope>
    <source>
        <strain evidence="7 8">CBS 117.55</strain>
    </source>
</reference>
<feature type="transmembrane region" description="Helical" evidence="6">
    <location>
        <begin position="40"/>
        <end position="61"/>
    </location>
</feature>
<feature type="transmembrane region" description="Helical" evidence="6">
    <location>
        <begin position="109"/>
        <end position="135"/>
    </location>
</feature>
<organism evidence="7 8">
    <name type="scientific">Aspergillus heteromorphus CBS 117.55</name>
    <dbReference type="NCBI Taxonomy" id="1448321"/>
    <lineage>
        <taxon>Eukaryota</taxon>
        <taxon>Fungi</taxon>
        <taxon>Dikarya</taxon>
        <taxon>Ascomycota</taxon>
        <taxon>Pezizomycotina</taxon>
        <taxon>Eurotiomycetes</taxon>
        <taxon>Eurotiomycetidae</taxon>
        <taxon>Eurotiales</taxon>
        <taxon>Aspergillaceae</taxon>
        <taxon>Aspergillus</taxon>
        <taxon>Aspergillus subgen. Circumdati</taxon>
    </lineage>
</organism>
<dbReference type="InterPro" id="IPR038213">
    <property type="entry name" value="IFI6/IFI27-like_sf"/>
</dbReference>
<comment type="caution">
    <text evidence="7">The sequence shown here is derived from an EMBL/GenBank/DDBJ whole genome shotgun (WGS) entry which is preliminary data.</text>
</comment>
<gene>
    <name evidence="7" type="ORF">BO70DRAFT_334971</name>
</gene>
<evidence type="ECO:0000256" key="1">
    <source>
        <dbReference type="ARBA" id="ARBA00004141"/>
    </source>
</evidence>
<keyword evidence="5 6" id="KW-0472">Membrane</keyword>
<evidence type="ECO:0000256" key="3">
    <source>
        <dbReference type="ARBA" id="ARBA00022692"/>
    </source>
</evidence>
<sequence length="140" mass="13722">MASLITGMEASKSVIQTFARPIFSSTAKIATEWIPKTSPVTSICAVVATIGGVMLTAPGAVSGAVLPCLGFGAGGVQAGSIAAAIHTFIGKVAGGSLFAVFQSAGAGGAGIWIVNAVVQVAGAVFGVGVGVVGWARGWFR</sequence>
<dbReference type="GeneID" id="37063278"/>
<dbReference type="OrthoDB" id="440424at2759"/>
<comment type="similarity">
    <text evidence="2">Belongs to the IFI6/IFI27 family.</text>
</comment>
<dbReference type="GO" id="GO:0016020">
    <property type="term" value="C:membrane"/>
    <property type="evidence" value="ECO:0007669"/>
    <property type="project" value="UniProtKB-SubCell"/>
</dbReference>
<dbReference type="EMBL" id="MSFL01000009">
    <property type="protein sequence ID" value="PWY84927.1"/>
    <property type="molecule type" value="Genomic_DNA"/>
</dbReference>
<protein>
    <submittedName>
        <fullName evidence="7">Uncharacterized protein</fullName>
    </submittedName>
</protein>
<dbReference type="Proteomes" id="UP000247233">
    <property type="component" value="Unassembled WGS sequence"/>
</dbReference>
<name>A0A317WID2_9EURO</name>
<dbReference type="VEuPathDB" id="FungiDB:BO70DRAFT_334971"/>
<evidence type="ECO:0000256" key="5">
    <source>
        <dbReference type="ARBA" id="ARBA00023136"/>
    </source>
</evidence>
<feature type="transmembrane region" description="Helical" evidence="6">
    <location>
        <begin position="68"/>
        <end position="89"/>
    </location>
</feature>
<evidence type="ECO:0000256" key="2">
    <source>
        <dbReference type="ARBA" id="ARBA00007262"/>
    </source>
</evidence>
<dbReference type="Gene3D" id="6.10.110.10">
    <property type="match status" value="1"/>
</dbReference>